<dbReference type="InterPro" id="IPR013783">
    <property type="entry name" value="Ig-like_fold"/>
</dbReference>
<evidence type="ECO:0000259" key="3">
    <source>
        <dbReference type="PROSITE" id="PS51820"/>
    </source>
</evidence>
<gene>
    <name evidence="4" type="ORF">ACFFRI_21935</name>
</gene>
<dbReference type="InterPro" id="IPR037524">
    <property type="entry name" value="PA14/GLEYA"/>
</dbReference>
<dbReference type="Gene3D" id="2.60.120.560">
    <property type="entry name" value="Exo-inulinase, domain 1"/>
    <property type="match status" value="1"/>
</dbReference>
<sequence>MSPTHHHRPARRGARALLAGGLAGALGLGVMAAVGAAPASAAVPAGDEPGVTMRVYQVAYNLQKLCTLKSAQTPNVDVIKPTINWSSDADFGAQTFPDKFLTQAIASITVPTDGSYQFQLVSDDGSRLSIDDKVVVDHDGLHGNENPKSGSVTLTAGTHALFAEHFEAGGGQQLTVNWKKPGDSSFTLVPNSVLSTPKLDSARVTSPGNKECEGAQDSPGDGLQLDGVNPAYQVVNLRPAGFNPKVTGMAWDGDDLILSTWGGTGDPVNQTSEGKLYRLTGVKTATSPAGVTVKELVGKLREPQGVAVVDVDENGTPEYYVSEKGQLSKFVDTDGNGLLDEPKSALWTVPTSGNFHEFAFGLLHKGNKFLLNLSVSIDYGGATTNPQQAPLVDGKQFRGTSLSIDDTTGAATIVAGGLRTPNGIGFGPDGGTFVTDNQGGWLPANKLVEIKQDRFFNHMTTPAGVFQSKPVTQPVLWMPQNEIANSPSTPVLLNSGPFAGQMMIGDVTYGGLQRAFLEKVDGEYQGALFRGTQGLEAGVNEVLLGDDGTIITGGIGGGGNWEQAGKLTYGLQKLVPTGNTPFEMKSMELVDGKFKITYTEPVAPATLTDLAKKYVVNQWGYRPTAAYGGPKINEETLTVTSATPSADGTSVTLEIDGLKPNRVVHVRSPRPFASADGDSLFSTEVWYTLNALPGYVAPPAPPATQGLYELEGQQLEGSAKVDTEHAGYSGDGYVAGIDNAGAGVTSTLVIDEAGEYDVALRYANGPNPFQGPKTLSMVVNGEEQELTLPSTGTWKTWGTYRFKLDLVEGQNSVVLRYDADDDGNVNLDFLKVAPVDGTVYEAEDGVLDNGAKADTEHAGYTGSGYMGGTWNEGASTTMTVHAAEAGDHPATIRFANGPNPQPNQTKNMTVQVGDQVQRVAFPPGGSWKTWLTKDVTLPLELGDNTVTIKYAAGDEGNVNIDNLAVRMPGSLDCGSDPVAADDAFDGAELDRCRWNVINEVRAGYRVADGKLEINARPGDLSGGTTSAENLVLQKTPQADTTWTAETTVAVDGTDDYIQSGLVAYANGQNYGKLVVMNHPQNGWVVELGKITGGALGYSPTQKLPVGSNVTGVRLKLISDGEALRGQYSVDGGTTWVNVGEQPDGSSFGLEGISNPMLGLAAYNGTGDEVATFDDFTVGEPPALPDPLEDCEPVKPEAGYQPLFDGTRASLEGWHHVGGGRFAGQKDCSIKSVGDFGLMVHDDPIDYAYSLKLDWKKPGDDNSGIFVGFPEPGNSTQIPIDQGHEIQIDSTDVDSKTTGAIYNFQSADLVARDAALKPDGEWNAYEIKVEGQRIRVYLNGALVNDFTDTDPNRMNLPSYIGLQTHGNGDDVFFRNVRIKNLDAPDPEPVASTVTATASPTSVTVGSKTKVTVTVKATGATPTGKVTVRDGYTKVIGTGTLSNGKVTVTTAALTVVGTRTLRVSYEGDEAVASGTGTVKVVVKAKPKPVLTIRPAVVDANSTRATGWVKVTCAPAGVRCVGTVKLTRGGLSLGSVKVSMAGGKSSTLKVVLNSRARTLLAKNTKVAAVLSVKLDGAASKNTTVTLTR</sequence>
<dbReference type="Gene3D" id="2.60.120.200">
    <property type="match status" value="1"/>
</dbReference>
<dbReference type="InterPro" id="IPR011658">
    <property type="entry name" value="PA14_dom"/>
</dbReference>
<dbReference type="InterPro" id="IPR006311">
    <property type="entry name" value="TAT_signal"/>
</dbReference>
<dbReference type="Proteomes" id="UP001589750">
    <property type="component" value="Unassembled WGS sequence"/>
</dbReference>
<feature type="domain" description="PA14" evidence="3">
    <location>
        <begin position="46"/>
        <end position="193"/>
    </location>
</feature>
<accession>A0ABV5KIK0</accession>
<dbReference type="InterPro" id="IPR032109">
    <property type="entry name" value="Big_3_5"/>
</dbReference>
<dbReference type="Gene3D" id="2.60.120.380">
    <property type="match status" value="1"/>
</dbReference>
<dbReference type="PROSITE" id="PS51318">
    <property type="entry name" value="TAT"/>
    <property type="match status" value="1"/>
</dbReference>
<dbReference type="PROSITE" id="PS51820">
    <property type="entry name" value="PA14"/>
    <property type="match status" value="1"/>
</dbReference>
<dbReference type="InterPro" id="IPR008979">
    <property type="entry name" value="Galactose-bd-like_sf"/>
</dbReference>
<feature type="region of interest" description="Disordered" evidence="1">
    <location>
        <begin position="201"/>
        <end position="221"/>
    </location>
</feature>
<dbReference type="InterPro" id="IPR013320">
    <property type="entry name" value="ConA-like_dom_sf"/>
</dbReference>
<reference evidence="4 5" key="1">
    <citation type="submission" date="2024-09" db="EMBL/GenBank/DDBJ databases">
        <authorList>
            <person name="Sun Q."/>
            <person name="Mori K."/>
        </authorList>
    </citation>
    <scope>NUCLEOTIDE SEQUENCE [LARGE SCALE GENOMIC DNA]</scope>
    <source>
        <strain evidence="4 5">JCM 9626</strain>
    </source>
</reference>
<dbReference type="InterPro" id="IPR041542">
    <property type="entry name" value="GH43_C2"/>
</dbReference>
<dbReference type="EMBL" id="JBHMDG010000040">
    <property type="protein sequence ID" value="MFB9315720.1"/>
    <property type="molecule type" value="Genomic_DNA"/>
</dbReference>
<feature type="domain" description="CBM6" evidence="2">
    <location>
        <begin position="838"/>
        <end position="966"/>
    </location>
</feature>
<dbReference type="RefSeq" id="WP_140011783.1">
    <property type="nucleotide sequence ID" value="NZ_JBHMDG010000040.1"/>
</dbReference>
<proteinExistence type="predicted"/>
<evidence type="ECO:0000256" key="1">
    <source>
        <dbReference type="SAM" id="MobiDB-lite"/>
    </source>
</evidence>
<evidence type="ECO:0000313" key="5">
    <source>
        <dbReference type="Proteomes" id="UP001589750"/>
    </source>
</evidence>
<comment type="caution">
    <text evidence="4">The sequence shown here is derived from an EMBL/GenBank/DDBJ whole genome shotgun (WGS) entry which is preliminary data.</text>
</comment>
<dbReference type="Pfam" id="PF07691">
    <property type="entry name" value="PA14"/>
    <property type="match status" value="1"/>
</dbReference>
<dbReference type="InterPro" id="IPR010496">
    <property type="entry name" value="AL/BT2_dom"/>
</dbReference>
<name>A0ABV5KIK0_9ACTN</name>
<dbReference type="PANTHER" id="PTHR33546:SF1">
    <property type="entry name" value="LARGE, MULTIFUNCTIONAL SECRETED PROTEIN"/>
    <property type="match status" value="1"/>
</dbReference>
<dbReference type="SUPFAM" id="SSF101898">
    <property type="entry name" value="NHL repeat"/>
    <property type="match status" value="1"/>
</dbReference>
<dbReference type="GO" id="GO:0016787">
    <property type="term" value="F:hydrolase activity"/>
    <property type="evidence" value="ECO:0007669"/>
    <property type="project" value="UniProtKB-KW"/>
</dbReference>
<organism evidence="4 5">
    <name type="scientific">Nocardioides plantarum</name>
    <dbReference type="NCBI Taxonomy" id="29299"/>
    <lineage>
        <taxon>Bacteria</taxon>
        <taxon>Bacillati</taxon>
        <taxon>Actinomycetota</taxon>
        <taxon>Actinomycetes</taxon>
        <taxon>Propionibacteriales</taxon>
        <taxon>Nocardioidaceae</taxon>
        <taxon>Nocardioides</taxon>
    </lineage>
</organism>
<feature type="domain" description="CBM6" evidence="2">
    <location>
        <begin position="706"/>
        <end position="833"/>
    </location>
</feature>
<dbReference type="CDD" id="cd04083">
    <property type="entry name" value="CBM35_Lmo2446-like"/>
    <property type="match status" value="2"/>
</dbReference>
<dbReference type="Gene3D" id="2.60.120.260">
    <property type="entry name" value="Galactose-binding domain-like"/>
    <property type="match status" value="2"/>
</dbReference>
<dbReference type="Gene3D" id="2.60.40.10">
    <property type="entry name" value="Immunoglobulins"/>
    <property type="match status" value="1"/>
</dbReference>
<keyword evidence="4" id="KW-0378">Hydrolase</keyword>
<evidence type="ECO:0000313" key="4">
    <source>
        <dbReference type="EMBL" id="MFB9315720.1"/>
    </source>
</evidence>
<dbReference type="Pfam" id="PF06439">
    <property type="entry name" value="3keto-disac_hyd"/>
    <property type="match status" value="1"/>
</dbReference>
<dbReference type="Pfam" id="PF16640">
    <property type="entry name" value="Big_3_5"/>
    <property type="match status" value="1"/>
</dbReference>
<dbReference type="SMART" id="SM00758">
    <property type="entry name" value="PA14"/>
    <property type="match status" value="1"/>
</dbReference>
<evidence type="ECO:0000259" key="2">
    <source>
        <dbReference type="PROSITE" id="PS51175"/>
    </source>
</evidence>
<dbReference type="InterPro" id="IPR005084">
    <property type="entry name" value="CBM6"/>
</dbReference>
<protein>
    <submittedName>
        <fullName evidence="4">Family 16 glycoside hydrolase</fullName>
    </submittedName>
</protein>
<dbReference type="SUPFAM" id="SSF56988">
    <property type="entry name" value="Anthrax protective antigen"/>
    <property type="match status" value="1"/>
</dbReference>
<keyword evidence="5" id="KW-1185">Reference proteome</keyword>
<dbReference type="PROSITE" id="PS51175">
    <property type="entry name" value="CBM6"/>
    <property type="match status" value="2"/>
</dbReference>
<dbReference type="SUPFAM" id="SSF49785">
    <property type="entry name" value="Galactose-binding domain-like"/>
    <property type="match status" value="2"/>
</dbReference>
<dbReference type="Pfam" id="PF16990">
    <property type="entry name" value="CBM_35"/>
    <property type="match status" value="2"/>
</dbReference>
<dbReference type="PANTHER" id="PTHR33546">
    <property type="entry name" value="LARGE, MULTIFUNCTIONAL SECRETED PROTEIN-RELATED"/>
    <property type="match status" value="1"/>
</dbReference>
<dbReference type="Pfam" id="PF17851">
    <property type="entry name" value="GH43_C2"/>
    <property type="match status" value="1"/>
</dbReference>
<dbReference type="SUPFAM" id="SSF49899">
    <property type="entry name" value="Concanavalin A-like lectins/glucanases"/>
    <property type="match status" value="1"/>
</dbReference>